<dbReference type="KEGG" id="snep:Enr13x_11610"/>
<dbReference type="OrthoDB" id="268651at2"/>
<feature type="domain" description="Ice-binding protein C-terminal" evidence="2">
    <location>
        <begin position="235"/>
        <end position="257"/>
    </location>
</feature>
<dbReference type="EMBL" id="CP037423">
    <property type="protein sequence ID" value="QDV41323.1"/>
    <property type="molecule type" value="Genomic_DNA"/>
</dbReference>
<gene>
    <name evidence="3" type="ORF">Enr13x_11610</name>
</gene>
<feature type="signal peptide" evidence="1">
    <location>
        <begin position="1"/>
        <end position="30"/>
    </location>
</feature>
<name>A0A518HKF7_9BACT</name>
<proteinExistence type="predicted"/>
<reference evidence="3 4" key="1">
    <citation type="submission" date="2019-03" db="EMBL/GenBank/DDBJ databases">
        <title>Deep-cultivation of Planctomycetes and their phenomic and genomic characterization uncovers novel biology.</title>
        <authorList>
            <person name="Wiegand S."/>
            <person name="Jogler M."/>
            <person name="Boedeker C."/>
            <person name="Pinto D."/>
            <person name="Vollmers J."/>
            <person name="Rivas-Marin E."/>
            <person name="Kohn T."/>
            <person name="Peeters S.H."/>
            <person name="Heuer A."/>
            <person name="Rast P."/>
            <person name="Oberbeckmann S."/>
            <person name="Bunk B."/>
            <person name="Jeske O."/>
            <person name="Meyerdierks A."/>
            <person name="Storesund J.E."/>
            <person name="Kallscheuer N."/>
            <person name="Luecker S."/>
            <person name="Lage O.M."/>
            <person name="Pohl T."/>
            <person name="Merkel B.J."/>
            <person name="Hornburger P."/>
            <person name="Mueller R.-W."/>
            <person name="Bruemmer F."/>
            <person name="Labrenz M."/>
            <person name="Spormann A.M."/>
            <person name="Op den Camp H."/>
            <person name="Overmann J."/>
            <person name="Amann R."/>
            <person name="Jetten M.S.M."/>
            <person name="Mascher T."/>
            <person name="Medema M.H."/>
            <person name="Devos D.P."/>
            <person name="Kaster A.-K."/>
            <person name="Ovreas L."/>
            <person name="Rohde M."/>
            <person name="Galperin M.Y."/>
            <person name="Jogler C."/>
        </authorList>
    </citation>
    <scope>NUCLEOTIDE SEQUENCE [LARGE SCALE GENOMIC DNA]</scope>
    <source>
        <strain evidence="3 4">Enr13</strain>
    </source>
</reference>
<feature type="chain" id="PRO_5021840642" description="Ice-binding protein C-terminal domain-containing protein" evidence="1">
    <location>
        <begin position="31"/>
        <end position="261"/>
    </location>
</feature>
<dbReference type="InterPro" id="IPR013424">
    <property type="entry name" value="Ice-binding_C"/>
</dbReference>
<evidence type="ECO:0000259" key="2">
    <source>
        <dbReference type="Pfam" id="PF07589"/>
    </source>
</evidence>
<dbReference type="Pfam" id="PF07589">
    <property type="entry name" value="PEP-CTERM"/>
    <property type="match status" value="1"/>
</dbReference>
<dbReference type="NCBIfam" id="TIGR02595">
    <property type="entry name" value="PEP_CTERM"/>
    <property type="match status" value="1"/>
</dbReference>
<sequence precursor="true">MKYSSKKFRFLTLAAVIVVSSWVTTSDAKAGVVFNQIADPFVPVTVAGGTGGVSQFDTSVPASTDDNDPRQDFSTFFDNFSFSQDLTVTSFSWLGFYKNNEPPGVTIFPAEKFTISIFANDTTTGPFSNQPADTALYSFDVGTASETLLQPGYYQYSADVTPFAITGGETYWFSVVATLPYQFDPTDPALGNVWAIPFSSSTVGDGVSIEHYAELVGDTISKTEYTSDLAFSVSAVPEPSSLLAFAAIGLVTGLRRRRRRI</sequence>
<evidence type="ECO:0000313" key="3">
    <source>
        <dbReference type="EMBL" id="QDV41323.1"/>
    </source>
</evidence>
<keyword evidence="4" id="KW-1185">Reference proteome</keyword>
<accession>A0A518HKF7</accession>
<dbReference type="Proteomes" id="UP000319004">
    <property type="component" value="Chromosome"/>
</dbReference>
<evidence type="ECO:0000313" key="4">
    <source>
        <dbReference type="Proteomes" id="UP000319004"/>
    </source>
</evidence>
<organism evidence="3 4">
    <name type="scientific">Stieleria neptunia</name>
    <dbReference type="NCBI Taxonomy" id="2527979"/>
    <lineage>
        <taxon>Bacteria</taxon>
        <taxon>Pseudomonadati</taxon>
        <taxon>Planctomycetota</taxon>
        <taxon>Planctomycetia</taxon>
        <taxon>Pirellulales</taxon>
        <taxon>Pirellulaceae</taxon>
        <taxon>Stieleria</taxon>
    </lineage>
</organism>
<dbReference type="AlphaFoldDB" id="A0A518HKF7"/>
<protein>
    <recommendedName>
        <fullName evidence="2">Ice-binding protein C-terminal domain-containing protein</fullName>
    </recommendedName>
</protein>
<evidence type="ECO:0000256" key="1">
    <source>
        <dbReference type="SAM" id="SignalP"/>
    </source>
</evidence>
<keyword evidence="1" id="KW-0732">Signal</keyword>